<dbReference type="GO" id="GO:0005615">
    <property type="term" value="C:extracellular space"/>
    <property type="evidence" value="ECO:0007669"/>
    <property type="project" value="UniProtKB-ARBA"/>
</dbReference>
<evidence type="ECO:0000256" key="5">
    <source>
        <dbReference type="ARBA" id="ARBA00022729"/>
    </source>
</evidence>
<dbReference type="FunFam" id="3.90.176.10:FF:000001">
    <property type="entry name" value="NAD(P)(+)--arginine ADP-ribosyltransferase"/>
    <property type="match status" value="1"/>
</dbReference>
<comment type="similarity">
    <text evidence="1 10">Belongs to the Arg-specific ADP-ribosyltransferase family.</text>
</comment>
<sequence>MERLVLGLVLLAGTPAAGNPLYPSSTKEVAMDMAPYSFDDQYEGCSHLMEQELPELNRTEFSTNSIYAETWTKAAKLWGHHRMKQRPGLWLEHEVALLAYTLDGPLFSTFNEAVREAGRSRHWYLHRFHFKVLHFLLSQAVSTLRGAGTHGGCRRVYRSVHDVLFTAQRGQSVRFGHFTSTSLYNSSSFGSDSFFMVETCCGVLIRDFSFYPKEEEILIPPSEVFQVISFIHTGHSSLIQLRSQGTNSTYNCELVKEKRCGTAPCPFSAAEPRPHGLCSTSAAPPPALPGSSAPWGLLLAALAAVG</sequence>
<dbReference type="PANTHER" id="PTHR10339">
    <property type="entry name" value="ADP-RIBOSYLTRANSFERASE"/>
    <property type="match status" value="1"/>
</dbReference>
<dbReference type="GO" id="GO:0003950">
    <property type="term" value="F:NAD+ poly-ADP-ribosyltransferase activity"/>
    <property type="evidence" value="ECO:0007669"/>
    <property type="project" value="UniProtKB-ARBA"/>
</dbReference>
<evidence type="ECO:0000256" key="6">
    <source>
        <dbReference type="ARBA" id="ARBA00022857"/>
    </source>
</evidence>
<evidence type="ECO:0000313" key="11">
    <source>
        <dbReference type="EMBL" id="NWS47541.1"/>
    </source>
</evidence>
<keyword evidence="4" id="KW-0548">Nucleotidyltransferase</keyword>
<organism evidence="11 12">
    <name type="scientific">Probosciger aterrimus</name>
    <name type="common">Palm cockatoo</name>
    <dbReference type="NCBI Taxonomy" id="141839"/>
    <lineage>
        <taxon>Eukaryota</taxon>
        <taxon>Metazoa</taxon>
        <taxon>Chordata</taxon>
        <taxon>Craniata</taxon>
        <taxon>Vertebrata</taxon>
        <taxon>Euteleostomi</taxon>
        <taxon>Archelosauria</taxon>
        <taxon>Archosauria</taxon>
        <taxon>Dinosauria</taxon>
        <taxon>Saurischia</taxon>
        <taxon>Theropoda</taxon>
        <taxon>Coelurosauria</taxon>
        <taxon>Aves</taxon>
        <taxon>Neognathae</taxon>
        <taxon>Neoaves</taxon>
        <taxon>Telluraves</taxon>
        <taxon>Australaves</taxon>
        <taxon>Psittaciformes</taxon>
        <taxon>Cacatuidae</taxon>
        <taxon>Probosciger</taxon>
    </lineage>
</organism>
<dbReference type="EC" id="2.4.2.31" evidence="10"/>
<dbReference type="GO" id="GO:0106274">
    <property type="term" value="F:NAD+-protein-arginine ADP-ribosyltransferase activity"/>
    <property type="evidence" value="ECO:0007669"/>
    <property type="project" value="UniProtKB-EC"/>
</dbReference>
<dbReference type="PRINTS" id="PR00970">
    <property type="entry name" value="RIBTRNSFRASE"/>
</dbReference>
<proteinExistence type="inferred from homology"/>
<dbReference type="PANTHER" id="PTHR10339:SF19">
    <property type="entry name" value="GPI-LINKED NAD(P)(+)--ARGININE ADP-RIBOSYLTRANSFERASE 1"/>
    <property type="match status" value="1"/>
</dbReference>
<dbReference type="AlphaFoldDB" id="A0A7K5FRP2"/>
<feature type="non-terminal residue" evidence="11">
    <location>
        <position position="1"/>
    </location>
</feature>
<dbReference type="InterPro" id="IPR050999">
    <property type="entry name" value="ADP-ribosyltransferase_ARG"/>
</dbReference>
<evidence type="ECO:0000313" key="12">
    <source>
        <dbReference type="Proteomes" id="UP000562415"/>
    </source>
</evidence>
<reference evidence="11 12" key="1">
    <citation type="submission" date="2019-09" db="EMBL/GenBank/DDBJ databases">
        <title>Bird 10,000 Genomes (B10K) Project - Family phase.</title>
        <authorList>
            <person name="Zhang G."/>
        </authorList>
    </citation>
    <scope>NUCLEOTIDE SEQUENCE [LARGE SCALE GENOMIC DNA]</scope>
    <source>
        <strain evidence="11">B10K-DU-017-47</strain>
    </source>
</reference>
<dbReference type="GO" id="GO:0044194">
    <property type="term" value="C:cytolytic granule"/>
    <property type="evidence" value="ECO:0007669"/>
    <property type="project" value="UniProtKB-ARBA"/>
</dbReference>
<feature type="signal peptide" evidence="10">
    <location>
        <begin position="1"/>
        <end position="18"/>
    </location>
</feature>
<feature type="chain" id="PRO_5029933649" description="NAD(P)(+)--arginine ADP-ribosyltransferase" evidence="10">
    <location>
        <begin position="19"/>
        <end position="306"/>
    </location>
</feature>
<evidence type="ECO:0000256" key="4">
    <source>
        <dbReference type="ARBA" id="ARBA00022695"/>
    </source>
</evidence>
<evidence type="ECO:0000256" key="9">
    <source>
        <dbReference type="ARBA" id="ARBA00047597"/>
    </source>
</evidence>
<dbReference type="Proteomes" id="UP000562415">
    <property type="component" value="Unassembled WGS sequence"/>
</dbReference>
<dbReference type="GO" id="GO:0016779">
    <property type="term" value="F:nucleotidyltransferase activity"/>
    <property type="evidence" value="ECO:0007669"/>
    <property type="project" value="UniProtKB-KW"/>
</dbReference>
<evidence type="ECO:0000256" key="7">
    <source>
        <dbReference type="ARBA" id="ARBA00023027"/>
    </source>
</evidence>
<keyword evidence="8" id="KW-1015">Disulfide bond</keyword>
<keyword evidence="6 10" id="KW-0521">NADP</keyword>
<keyword evidence="7 10" id="KW-0520">NAD</keyword>
<keyword evidence="12" id="KW-1185">Reference proteome</keyword>
<evidence type="ECO:0000256" key="10">
    <source>
        <dbReference type="RuleBase" id="RU361228"/>
    </source>
</evidence>
<dbReference type="OrthoDB" id="423533at2759"/>
<evidence type="ECO:0000256" key="2">
    <source>
        <dbReference type="ARBA" id="ARBA00022676"/>
    </source>
</evidence>
<accession>A0A7K5FRP2</accession>
<keyword evidence="2 10" id="KW-0328">Glycosyltransferase</keyword>
<comment type="caution">
    <text evidence="11">The sequence shown here is derived from an EMBL/GenBank/DDBJ whole genome shotgun (WGS) entry which is preliminary data.</text>
</comment>
<dbReference type="InterPro" id="IPR000768">
    <property type="entry name" value="ART"/>
</dbReference>
<evidence type="ECO:0000256" key="3">
    <source>
        <dbReference type="ARBA" id="ARBA00022679"/>
    </source>
</evidence>
<feature type="non-terminal residue" evidence="11">
    <location>
        <position position="306"/>
    </location>
</feature>
<dbReference type="PROSITE" id="PS01291">
    <property type="entry name" value="ART"/>
    <property type="match status" value="1"/>
</dbReference>
<protein>
    <recommendedName>
        <fullName evidence="10">NAD(P)(+)--arginine ADP-ribosyltransferase</fullName>
        <ecNumber evidence="10">2.4.2.31</ecNumber>
    </recommendedName>
    <alternativeName>
        <fullName evidence="10">Mono(ADP-ribosyl)transferase</fullName>
    </alternativeName>
</protein>
<comment type="catalytic activity">
    <reaction evidence="9 10">
        <text>L-arginyl-[protein] + NAD(+) = N(omega)-(ADP-D-ribosyl)-L-arginyl-[protein] + nicotinamide + H(+)</text>
        <dbReference type="Rhea" id="RHEA:19149"/>
        <dbReference type="Rhea" id="RHEA-COMP:10532"/>
        <dbReference type="Rhea" id="RHEA-COMP:15087"/>
        <dbReference type="ChEBI" id="CHEBI:15378"/>
        <dbReference type="ChEBI" id="CHEBI:17154"/>
        <dbReference type="ChEBI" id="CHEBI:29965"/>
        <dbReference type="ChEBI" id="CHEBI:57540"/>
        <dbReference type="ChEBI" id="CHEBI:142554"/>
        <dbReference type="EC" id="2.4.2.31"/>
    </reaction>
</comment>
<evidence type="ECO:0000256" key="1">
    <source>
        <dbReference type="ARBA" id="ARBA00009558"/>
    </source>
</evidence>
<name>A0A7K5FRP2_PROAR</name>
<keyword evidence="5 10" id="KW-0732">Signal</keyword>
<evidence type="ECO:0000256" key="8">
    <source>
        <dbReference type="ARBA" id="ARBA00023157"/>
    </source>
</evidence>
<dbReference type="Gene3D" id="3.90.176.10">
    <property type="entry name" value="Toxin ADP-ribosyltransferase, Chain A, domain 1"/>
    <property type="match status" value="1"/>
</dbReference>
<dbReference type="SUPFAM" id="SSF56399">
    <property type="entry name" value="ADP-ribosylation"/>
    <property type="match status" value="1"/>
</dbReference>
<dbReference type="GO" id="GO:0046677">
    <property type="term" value="P:response to antibiotic"/>
    <property type="evidence" value="ECO:0007669"/>
    <property type="project" value="UniProtKB-ARBA"/>
</dbReference>
<gene>
    <name evidence="11" type="primary">Madprt</name>
    <name evidence="11" type="ORF">PROATE_R08985</name>
</gene>
<dbReference type="PROSITE" id="PS51996">
    <property type="entry name" value="TR_MART"/>
    <property type="match status" value="1"/>
</dbReference>
<keyword evidence="3 10" id="KW-0808">Transferase</keyword>
<dbReference type="EMBL" id="VYZH01003880">
    <property type="protein sequence ID" value="NWS47541.1"/>
    <property type="molecule type" value="Genomic_DNA"/>
</dbReference>
<dbReference type="Pfam" id="PF01129">
    <property type="entry name" value="ART"/>
    <property type="match status" value="1"/>
</dbReference>